<dbReference type="Pfam" id="PF12146">
    <property type="entry name" value="Hydrolase_4"/>
    <property type="match status" value="1"/>
</dbReference>
<dbReference type="PANTHER" id="PTHR43265">
    <property type="entry name" value="ESTERASE ESTD"/>
    <property type="match status" value="1"/>
</dbReference>
<name>A0ABW4YK40_9BACL</name>
<dbReference type="InterPro" id="IPR029058">
    <property type="entry name" value="AB_hydrolase_fold"/>
</dbReference>
<dbReference type="Proteomes" id="UP001597362">
    <property type="component" value="Unassembled WGS sequence"/>
</dbReference>
<evidence type="ECO:0000313" key="4">
    <source>
        <dbReference type="EMBL" id="MFD2115774.1"/>
    </source>
</evidence>
<dbReference type="SUPFAM" id="SSF53474">
    <property type="entry name" value="alpha/beta-Hydrolases"/>
    <property type="match status" value="1"/>
</dbReference>
<feature type="signal peptide" evidence="2">
    <location>
        <begin position="1"/>
        <end position="30"/>
    </location>
</feature>
<accession>A0ABW4YK40</accession>
<keyword evidence="4" id="KW-0378">Hydrolase</keyword>
<gene>
    <name evidence="4" type="ORF">ACFSJH_08535</name>
</gene>
<feature type="region of interest" description="Disordered" evidence="1">
    <location>
        <begin position="29"/>
        <end position="72"/>
    </location>
</feature>
<keyword evidence="5" id="KW-1185">Reference proteome</keyword>
<feature type="domain" description="Serine aminopeptidase S33" evidence="3">
    <location>
        <begin position="230"/>
        <end position="432"/>
    </location>
</feature>
<protein>
    <submittedName>
        <fullName evidence="4">Alpha/beta hydrolase family protein</fullName>
        <ecNumber evidence="4">3.4.-.-</ecNumber>
    </submittedName>
</protein>
<dbReference type="EC" id="3.4.-.-" evidence="4"/>
<dbReference type="PANTHER" id="PTHR43265:SF1">
    <property type="entry name" value="ESTERASE ESTD"/>
    <property type="match status" value="1"/>
</dbReference>
<dbReference type="EMBL" id="JBHUHO010000024">
    <property type="protein sequence ID" value="MFD2115774.1"/>
    <property type="molecule type" value="Genomic_DNA"/>
</dbReference>
<dbReference type="PROSITE" id="PS51257">
    <property type="entry name" value="PROKAR_LIPOPROTEIN"/>
    <property type="match status" value="1"/>
</dbReference>
<evidence type="ECO:0000313" key="5">
    <source>
        <dbReference type="Proteomes" id="UP001597362"/>
    </source>
</evidence>
<organism evidence="4 5">
    <name type="scientific">Paenibacillus yanchengensis</name>
    <dbReference type="NCBI Taxonomy" id="2035833"/>
    <lineage>
        <taxon>Bacteria</taxon>
        <taxon>Bacillati</taxon>
        <taxon>Bacillota</taxon>
        <taxon>Bacilli</taxon>
        <taxon>Bacillales</taxon>
        <taxon>Paenibacillaceae</taxon>
        <taxon>Paenibacillus</taxon>
    </lineage>
</organism>
<dbReference type="InterPro" id="IPR022742">
    <property type="entry name" value="Hydrolase_4"/>
</dbReference>
<dbReference type="GO" id="GO:0016787">
    <property type="term" value="F:hydrolase activity"/>
    <property type="evidence" value="ECO:0007669"/>
    <property type="project" value="UniProtKB-KW"/>
</dbReference>
<reference evidence="5" key="1">
    <citation type="journal article" date="2019" name="Int. J. Syst. Evol. Microbiol.">
        <title>The Global Catalogue of Microorganisms (GCM) 10K type strain sequencing project: providing services to taxonomists for standard genome sequencing and annotation.</title>
        <authorList>
            <consortium name="The Broad Institute Genomics Platform"/>
            <consortium name="The Broad Institute Genome Sequencing Center for Infectious Disease"/>
            <person name="Wu L."/>
            <person name="Ma J."/>
        </authorList>
    </citation>
    <scope>NUCLEOTIDE SEQUENCE [LARGE SCALE GENOMIC DNA]</scope>
    <source>
        <strain evidence="5">GH52</strain>
    </source>
</reference>
<evidence type="ECO:0000256" key="1">
    <source>
        <dbReference type="SAM" id="MobiDB-lite"/>
    </source>
</evidence>
<keyword evidence="2" id="KW-0732">Signal</keyword>
<comment type="caution">
    <text evidence="4">The sequence shown here is derived from an EMBL/GenBank/DDBJ whole genome shotgun (WGS) entry which is preliminary data.</text>
</comment>
<dbReference type="InterPro" id="IPR053145">
    <property type="entry name" value="AB_hydrolase_Est10"/>
</dbReference>
<sequence>MQRRMRWLYLSVSIMLSVMLLLTGCGSSGKQDPANTKDTGMNVESGVENGAGNANGSGDGSESSKEDVESASNWSSMNGYWEGAIEIPNQPLLIQVTATDESGVIAIPIQGINDYPLSNARIKDDSVYFEMALPGQVITFDGKQEQHTISGTFQQNGQSFPFKITKQEKEISIKEEKLVQVKVQQGTMVGELEIPQGEGPYPLAIIIAGSGPTDRDGNSTMLPGKNNSLKMVAEQLAEQGVASIRYDKRGIGMNSGLGGKEEDVTFELFAEDTAQWIEFVRADDRFSAVGVVGHSEGSLVGLVAMQKAKADFFISLAGAGRTIDHVLLEQLTSQLPDQLLQEAEKIVSSLKQGQLVSQISPELASLFRPSIQPYMISWMNQDPAQLLQKLKIPTLIVNGTNDLQVAVSEAKVLHQADQAATLLIVDGMNHNLKETTLDREENIAALTNPDLPLANELMKGIISFLQKHQFIAVK</sequence>
<dbReference type="RefSeq" id="WP_377771263.1">
    <property type="nucleotide sequence ID" value="NZ_JBHUHO010000024.1"/>
</dbReference>
<feature type="chain" id="PRO_5045576251" evidence="2">
    <location>
        <begin position="31"/>
        <end position="474"/>
    </location>
</feature>
<dbReference type="Gene3D" id="3.40.50.1820">
    <property type="entry name" value="alpha/beta hydrolase"/>
    <property type="match status" value="1"/>
</dbReference>
<feature type="compositionally biased region" description="Polar residues" evidence="1">
    <location>
        <begin position="29"/>
        <end position="39"/>
    </location>
</feature>
<evidence type="ECO:0000256" key="2">
    <source>
        <dbReference type="SAM" id="SignalP"/>
    </source>
</evidence>
<evidence type="ECO:0000259" key="3">
    <source>
        <dbReference type="Pfam" id="PF12146"/>
    </source>
</evidence>
<proteinExistence type="predicted"/>